<evidence type="ECO:0000256" key="2">
    <source>
        <dbReference type="ARBA" id="ARBA00022490"/>
    </source>
</evidence>
<dbReference type="GO" id="GO:0005524">
    <property type="term" value="F:ATP binding"/>
    <property type="evidence" value="ECO:0007669"/>
    <property type="project" value="UniProtKB-UniRule"/>
</dbReference>
<keyword evidence="5 11" id="KW-0067">ATP-binding</keyword>
<feature type="region of interest" description="Disordered" evidence="14">
    <location>
        <begin position="751"/>
        <end position="802"/>
    </location>
</feature>
<keyword evidence="4 11" id="KW-0547">Nucleotide-binding</keyword>
<evidence type="ECO:0000256" key="11">
    <source>
        <dbReference type="PROSITE-ProRule" id="PRU00283"/>
    </source>
</evidence>
<dbReference type="SUPFAM" id="SSF52540">
    <property type="entry name" value="P-loop containing nucleoside triphosphate hydrolases"/>
    <property type="match status" value="1"/>
</dbReference>
<dbReference type="PRINTS" id="PR00380">
    <property type="entry name" value="KINESINHEAVY"/>
</dbReference>
<comment type="function">
    <text evidence="9">Dendrite-specific motor protein which, in association with the Apba1-containing complex (LIN-10-LIN-2-LIN-7 complex), transports vesicles containing N-methyl-D-aspartate (NMDA) receptor subunit NR2B along microtubules.</text>
</comment>
<evidence type="ECO:0000256" key="7">
    <source>
        <dbReference type="ARBA" id="ARBA00023175"/>
    </source>
</evidence>
<reference evidence="16" key="1">
    <citation type="submission" date="2025-08" db="UniProtKB">
        <authorList>
            <consortium name="Ensembl"/>
        </authorList>
    </citation>
    <scope>IDENTIFICATION</scope>
</reference>
<accession>A0A8C4UAS9</accession>
<dbReference type="GO" id="GO:0007018">
    <property type="term" value="P:microtubule-based movement"/>
    <property type="evidence" value="ECO:0007669"/>
    <property type="project" value="InterPro"/>
</dbReference>
<dbReference type="FunFam" id="3.40.850.10:FF:000029">
    <property type="entry name" value="Kinesin-like protein KIF17"/>
    <property type="match status" value="1"/>
</dbReference>
<feature type="region of interest" description="Disordered" evidence="14">
    <location>
        <begin position="708"/>
        <end position="736"/>
    </location>
</feature>
<dbReference type="PANTHER" id="PTHR47969:SF21">
    <property type="entry name" value="KINESIN-LIKE PROTEIN"/>
    <property type="match status" value="1"/>
</dbReference>
<feature type="binding site" evidence="11">
    <location>
        <begin position="91"/>
        <end position="98"/>
    </location>
    <ligand>
        <name>ATP</name>
        <dbReference type="ChEBI" id="CHEBI:30616"/>
    </ligand>
</feature>
<keyword evidence="7 11" id="KW-0505">Motor protein</keyword>
<organism evidence="16 17">
    <name type="scientific">Falco tinnunculus</name>
    <name type="common">Common kestrel</name>
    <dbReference type="NCBI Taxonomy" id="100819"/>
    <lineage>
        <taxon>Eukaryota</taxon>
        <taxon>Metazoa</taxon>
        <taxon>Chordata</taxon>
        <taxon>Craniata</taxon>
        <taxon>Vertebrata</taxon>
        <taxon>Euteleostomi</taxon>
        <taxon>Archelosauria</taxon>
        <taxon>Archosauria</taxon>
        <taxon>Dinosauria</taxon>
        <taxon>Saurischia</taxon>
        <taxon>Theropoda</taxon>
        <taxon>Coelurosauria</taxon>
        <taxon>Aves</taxon>
        <taxon>Neognathae</taxon>
        <taxon>Neoaves</taxon>
        <taxon>Telluraves</taxon>
        <taxon>Australaves</taxon>
        <taxon>Falconiformes</taxon>
        <taxon>Falconidae</taxon>
        <taxon>Falco</taxon>
    </lineage>
</organism>
<dbReference type="GO" id="GO:0003777">
    <property type="term" value="F:microtubule motor activity"/>
    <property type="evidence" value="ECO:0007669"/>
    <property type="project" value="InterPro"/>
</dbReference>
<dbReference type="PROSITE" id="PS00411">
    <property type="entry name" value="KINESIN_MOTOR_1"/>
    <property type="match status" value="1"/>
</dbReference>
<feature type="coiled-coil region" evidence="13">
    <location>
        <begin position="603"/>
        <end position="644"/>
    </location>
</feature>
<comment type="similarity">
    <text evidence="11 12">Belongs to the TRAFAC class myosin-kinesin ATPase superfamily. Kinesin family.</text>
</comment>
<dbReference type="Pfam" id="PF00225">
    <property type="entry name" value="Kinesin"/>
    <property type="match status" value="1"/>
</dbReference>
<evidence type="ECO:0000256" key="5">
    <source>
        <dbReference type="ARBA" id="ARBA00022840"/>
    </source>
</evidence>
<comment type="subcellular location">
    <subcellularLocation>
        <location evidence="1">Cytoplasm</location>
        <location evidence="1">Cytoskeleton</location>
    </subcellularLocation>
</comment>
<name>A0A8C4UAS9_FALTI</name>
<feature type="domain" description="Kinesin motor" evidence="15">
    <location>
        <begin position="5"/>
        <end position="335"/>
    </location>
</feature>
<protein>
    <recommendedName>
        <fullName evidence="12">Kinesin-like protein</fullName>
    </recommendedName>
</protein>
<evidence type="ECO:0000256" key="9">
    <source>
        <dbReference type="ARBA" id="ARBA00059114"/>
    </source>
</evidence>
<evidence type="ECO:0000256" key="14">
    <source>
        <dbReference type="SAM" id="MobiDB-lite"/>
    </source>
</evidence>
<dbReference type="InterPro" id="IPR001752">
    <property type="entry name" value="Kinesin_motor_dom"/>
</dbReference>
<dbReference type="GO" id="GO:0005874">
    <property type="term" value="C:microtubule"/>
    <property type="evidence" value="ECO:0007669"/>
    <property type="project" value="UniProtKB-KW"/>
</dbReference>
<dbReference type="PANTHER" id="PTHR47969">
    <property type="entry name" value="CHROMOSOME-ASSOCIATED KINESIN KIF4A-RELATED"/>
    <property type="match status" value="1"/>
</dbReference>
<evidence type="ECO:0000313" key="17">
    <source>
        <dbReference type="Proteomes" id="UP000694562"/>
    </source>
</evidence>
<dbReference type="InterPro" id="IPR027417">
    <property type="entry name" value="P-loop_NTPase"/>
</dbReference>
<evidence type="ECO:0000313" key="16">
    <source>
        <dbReference type="Ensembl" id="ENSFTIP00000008249.1"/>
    </source>
</evidence>
<dbReference type="AlphaFoldDB" id="A0A8C4UAS9"/>
<sequence length="802" mass="90179">MASEAVKVIVRCRPMNEREKALGCKAVVSMESTRGQCFLQNPTAAREPPKQFTFDGVYYQEHNTEQIYNEIAYPLVEGVTEGYNGTIFAYGQTGSGKSFTMQGVVDPSTQKGIIPRAFEHIFESVQCAENTKFLVRVSYLEIYNEDIRDLLGADTKQKLELKEHPEKGVYVKGLSLHTVHSVVQCEQIMETGWRNRAVGYTLMNKDSSRSHSIFTVNMEIYTVDGRGQDHLRAAKLNLVDLAGSERQSKTGATGERLKEATKINLSLSALGNVISALVDGRCRHIPYRDSKLTRLLQDSLGGNTKTLMVACLSPADNNYDESLSTLRYANRAKNIKNKPCINEDPKDALLREYQEEIKKLKAILAEQMGANNSSGLLPAETAHLAEKPAPLKPQLDLEAEKQLIRKEYEEKLAQLKASYEAEQASRARLEEDISSLRHHYNLKLSALEENLRKEAGVDEAGGGCSAAAVRTETTPDMTPLSIYDRNLIKVEFSMITQGSKSRQKSPFSGRFLVSPQMSVRWGRVSSVLTRTVLCPAELREAFALPRLQMLEQQVVGGEQAKNKDLKEKHKRRKKYADERRMQLVAALQQSNEDSSDWVLLNVYDSIQEEVRAKSKLLEKMQEKLRAAETEIKDLQSEFELEKIDYLSTIRRLERDVLLFQQLLDQVQSLVRRDCNYSNLEKVKCESVWDEETGCWKIPEPVIQKTRLPAVPALPEPTPARRSPPAQRGEPAPEQDRYKLVLSRSGSEAIASSYFRAPPARGTLRPPGEPVPSRTLLPPLTSRWSPQEAPKPLFPNPRCSVGG</sequence>
<dbReference type="InterPro" id="IPR027640">
    <property type="entry name" value="Kinesin-like_fam"/>
</dbReference>
<dbReference type="PROSITE" id="PS50067">
    <property type="entry name" value="KINESIN_MOTOR_2"/>
    <property type="match status" value="1"/>
</dbReference>
<evidence type="ECO:0000259" key="15">
    <source>
        <dbReference type="PROSITE" id="PS50067"/>
    </source>
</evidence>
<comment type="subunit">
    <text evidence="10">Homodimer. Interacts with APBA1 (via PDZ domain); the interaction is direct and is required for association of KIF17 with the cargo that is to be transported. Interacts with IFT B complex components IFT52 and IFT57. Interacts with IFT70B. Interacts with PIWIL1. Interacts with TBATA.</text>
</comment>
<evidence type="ECO:0000256" key="6">
    <source>
        <dbReference type="ARBA" id="ARBA00023054"/>
    </source>
</evidence>
<reference evidence="16" key="2">
    <citation type="submission" date="2025-09" db="UniProtKB">
        <authorList>
            <consortium name="Ensembl"/>
        </authorList>
    </citation>
    <scope>IDENTIFICATION</scope>
</reference>
<dbReference type="InterPro" id="IPR019821">
    <property type="entry name" value="Kinesin_motor_CS"/>
</dbReference>
<keyword evidence="17" id="KW-1185">Reference proteome</keyword>
<evidence type="ECO:0000256" key="1">
    <source>
        <dbReference type="ARBA" id="ARBA00004245"/>
    </source>
</evidence>
<dbReference type="Proteomes" id="UP000694562">
    <property type="component" value="Unplaced"/>
</dbReference>
<dbReference type="Ensembl" id="ENSFTIT00000008621.1">
    <property type="protein sequence ID" value="ENSFTIP00000008249.1"/>
    <property type="gene ID" value="ENSFTIG00000005460.1"/>
</dbReference>
<keyword evidence="6 13" id="KW-0175">Coiled coil</keyword>
<feature type="coiled-coil region" evidence="13">
    <location>
        <begin position="398"/>
        <end position="439"/>
    </location>
</feature>
<evidence type="ECO:0000256" key="4">
    <source>
        <dbReference type="ARBA" id="ARBA00022741"/>
    </source>
</evidence>
<evidence type="ECO:0000256" key="12">
    <source>
        <dbReference type="RuleBase" id="RU000394"/>
    </source>
</evidence>
<dbReference type="InterPro" id="IPR036961">
    <property type="entry name" value="Kinesin_motor_dom_sf"/>
</dbReference>
<proteinExistence type="inferred from homology"/>
<dbReference type="GO" id="GO:0008017">
    <property type="term" value="F:microtubule binding"/>
    <property type="evidence" value="ECO:0007669"/>
    <property type="project" value="InterPro"/>
</dbReference>
<keyword evidence="2" id="KW-0963">Cytoplasm</keyword>
<evidence type="ECO:0000256" key="10">
    <source>
        <dbReference type="ARBA" id="ARBA00062719"/>
    </source>
</evidence>
<evidence type="ECO:0000256" key="8">
    <source>
        <dbReference type="ARBA" id="ARBA00023212"/>
    </source>
</evidence>
<dbReference type="Gene3D" id="3.40.850.10">
    <property type="entry name" value="Kinesin motor domain"/>
    <property type="match status" value="1"/>
</dbReference>
<keyword evidence="8" id="KW-0206">Cytoskeleton</keyword>
<evidence type="ECO:0000256" key="3">
    <source>
        <dbReference type="ARBA" id="ARBA00022701"/>
    </source>
</evidence>
<evidence type="ECO:0000256" key="13">
    <source>
        <dbReference type="SAM" id="Coils"/>
    </source>
</evidence>
<keyword evidence="3 12" id="KW-0493">Microtubule</keyword>
<dbReference type="SMART" id="SM00129">
    <property type="entry name" value="KISc"/>
    <property type="match status" value="1"/>
</dbReference>